<reference evidence="3 4" key="1">
    <citation type="submission" date="2024-04" db="EMBL/GenBank/DDBJ databases">
        <authorList>
            <person name="Fracassetti M."/>
        </authorList>
    </citation>
    <scope>NUCLEOTIDE SEQUENCE [LARGE SCALE GENOMIC DNA]</scope>
</reference>
<sequence length="139" mass="15734">MKEKNTNLFPLLLLLLSFVSLSLVNSSSDAKIPLAISSHGTLTQAEVSYLRRRQLLYYKDEFGDRGENVTIPPGFVFENPRPPPPPLFSPPPPPNHYYTANSPTRQKSPNPALRISLKDNPTRQSFIVPLLWPEPRKWG</sequence>
<gene>
    <name evidence="3" type="ORF">LTRI10_LOCUS30600</name>
</gene>
<proteinExistence type="predicted"/>
<evidence type="ECO:0000313" key="3">
    <source>
        <dbReference type="EMBL" id="CAL1389767.1"/>
    </source>
</evidence>
<dbReference type="Proteomes" id="UP001497516">
    <property type="component" value="Chromosome 5"/>
</dbReference>
<organism evidence="3 4">
    <name type="scientific">Linum trigynum</name>
    <dbReference type="NCBI Taxonomy" id="586398"/>
    <lineage>
        <taxon>Eukaryota</taxon>
        <taxon>Viridiplantae</taxon>
        <taxon>Streptophyta</taxon>
        <taxon>Embryophyta</taxon>
        <taxon>Tracheophyta</taxon>
        <taxon>Spermatophyta</taxon>
        <taxon>Magnoliopsida</taxon>
        <taxon>eudicotyledons</taxon>
        <taxon>Gunneridae</taxon>
        <taxon>Pentapetalae</taxon>
        <taxon>rosids</taxon>
        <taxon>fabids</taxon>
        <taxon>Malpighiales</taxon>
        <taxon>Linaceae</taxon>
        <taxon>Linum</taxon>
    </lineage>
</organism>
<feature type="region of interest" description="Disordered" evidence="1">
    <location>
        <begin position="78"/>
        <end position="118"/>
    </location>
</feature>
<protein>
    <submittedName>
        <fullName evidence="3">Uncharacterized protein</fullName>
    </submittedName>
</protein>
<feature type="compositionally biased region" description="Polar residues" evidence="1">
    <location>
        <begin position="98"/>
        <end position="109"/>
    </location>
</feature>
<name>A0AAV2EVJ6_9ROSI</name>
<evidence type="ECO:0000256" key="1">
    <source>
        <dbReference type="SAM" id="MobiDB-lite"/>
    </source>
</evidence>
<dbReference type="AlphaFoldDB" id="A0AAV2EVJ6"/>
<feature type="signal peptide" evidence="2">
    <location>
        <begin position="1"/>
        <end position="26"/>
    </location>
</feature>
<keyword evidence="2" id="KW-0732">Signal</keyword>
<feature type="chain" id="PRO_5043561867" evidence="2">
    <location>
        <begin position="27"/>
        <end position="139"/>
    </location>
</feature>
<keyword evidence="4" id="KW-1185">Reference proteome</keyword>
<evidence type="ECO:0000256" key="2">
    <source>
        <dbReference type="SAM" id="SignalP"/>
    </source>
</evidence>
<accession>A0AAV2EVJ6</accession>
<evidence type="ECO:0000313" key="4">
    <source>
        <dbReference type="Proteomes" id="UP001497516"/>
    </source>
</evidence>
<dbReference type="EMBL" id="OZ034818">
    <property type="protein sequence ID" value="CAL1389767.1"/>
    <property type="molecule type" value="Genomic_DNA"/>
</dbReference>
<feature type="compositionally biased region" description="Pro residues" evidence="1">
    <location>
        <begin position="80"/>
        <end position="95"/>
    </location>
</feature>